<name>A0A445DFB5_ARAHY</name>
<feature type="domain" description="Aminotransferase-like plant mobile" evidence="2">
    <location>
        <begin position="41"/>
        <end position="221"/>
    </location>
</feature>
<dbReference type="EMBL" id="SDMP01000004">
    <property type="protein sequence ID" value="RYR61856.1"/>
    <property type="molecule type" value="Genomic_DNA"/>
</dbReference>
<dbReference type="PANTHER" id="PTHR46033">
    <property type="entry name" value="PROTEIN MAIN-LIKE 2"/>
    <property type="match status" value="1"/>
</dbReference>
<dbReference type="AlphaFoldDB" id="A0A445DFB5"/>
<dbReference type="Pfam" id="PF10536">
    <property type="entry name" value="PMD"/>
    <property type="match status" value="1"/>
</dbReference>
<dbReference type="InterPro" id="IPR019557">
    <property type="entry name" value="AminoTfrase-like_pln_mobile"/>
</dbReference>
<accession>A0A445DFB5</accession>
<dbReference type="GO" id="GO:0010073">
    <property type="term" value="P:meristem maintenance"/>
    <property type="evidence" value="ECO:0007669"/>
    <property type="project" value="InterPro"/>
</dbReference>
<proteinExistence type="predicted"/>
<reference evidence="3 4" key="1">
    <citation type="submission" date="2019-01" db="EMBL/GenBank/DDBJ databases">
        <title>Sequencing of cultivated peanut Arachis hypogaea provides insights into genome evolution and oil improvement.</title>
        <authorList>
            <person name="Chen X."/>
        </authorList>
    </citation>
    <scope>NUCLEOTIDE SEQUENCE [LARGE SCALE GENOMIC DNA]</scope>
    <source>
        <strain evidence="4">cv. Fuhuasheng</strain>
        <tissue evidence="3">Leaves</tissue>
    </source>
</reference>
<evidence type="ECO:0000259" key="2">
    <source>
        <dbReference type="Pfam" id="PF10536"/>
    </source>
</evidence>
<dbReference type="InterPro" id="IPR044824">
    <property type="entry name" value="MAIN-like"/>
</dbReference>
<sequence length="315" mass="37061">MNRKIVALDMGRRMMVLDMGRKVVVLGTNMEMVVRDDPETLRQYARCYIMLLIGGYLITDKSNNLVHLRWLPLLRNFAECRAFSWGSAVLAWTYHSLSLAVQPSVTDITGCTPLLMSWIYQRFPQWCPPDRGVYQYTLAARLVGLSQQSRDQHEARVLRWRVSIDWLRFDEFEWRVYDDSALQALYPPWFSEEEEWGTWLSAVPLLCFNIVQFYHVDRVKRHLSGQEVLEDSRLAELPPDVQPTASQPRDDLALPWGVPYRHRRAREGRDDTRRPARRDKGHRERRPGEPVRREKARPRRVGVKVESDEEAEYAH</sequence>
<dbReference type="PANTHER" id="PTHR46033:SF8">
    <property type="entry name" value="PROTEIN MAINTENANCE OF MERISTEMS-LIKE"/>
    <property type="match status" value="1"/>
</dbReference>
<evidence type="ECO:0000313" key="4">
    <source>
        <dbReference type="Proteomes" id="UP000289738"/>
    </source>
</evidence>
<dbReference type="Proteomes" id="UP000289738">
    <property type="component" value="Chromosome A04"/>
</dbReference>
<feature type="region of interest" description="Disordered" evidence="1">
    <location>
        <begin position="263"/>
        <end position="315"/>
    </location>
</feature>
<feature type="compositionally biased region" description="Basic residues" evidence="1">
    <location>
        <begin position="275"/>
        <end position="285"/>
    </location>
</feature>
<gene>
    <name evidence="3" type="ORF">Ahy_A04g019092</name>
</gene>
<evidence type="ECO:0000256" key="1">
    <source>
        <dbReference type="SAM" id="MobiDB-lite"/>
    </source>
</evidence>
<evidence type="ECO:0000313" key="3">
    <source>
        <dbReference type="EMBL" id="RYR61856.1"/>
    </source>
</evidence>
<protein>
    <recommendedName>
        <fullName evidence="2">Aminotransferase-like plant mobile domain-containing protein</fullName>
    </recommendedName>
</protein>
<comment type="caution">
    <text evidence="3">The sequence shown here is derived from an EMBL/GenBank/DDBJ whole genome shotgun (WGS) entry which is preliminary data.</text>
</comment>
<keyword evidence="4" id="KW-1185">Reference proteome</keyword>
<organism evidence="3 4">
    <name type="scientific">Arachis hypogaea</name>
    <name type="common">Peanut</name>
    <dbReference type="NCBI Taxonomy" id="3818"/>
    <lineage>
        <taxon>Eukaryota</taxon>
        <taxon>Viridiplantae</taxon>
        <taxon>Streptophyta</taxon>
        <taxon>Embryophyta</taxon>
        <taxon>Tracheophyta</taxon>
        <taxon>Spermatophyta</taxon>
        <taxon>Magnoliopsida</taxon>
        <taxon>eudicotyledons</taxon>
        <taxon>Gunneridae</taxon>
        <taxon>Pentapetalae</taxon>
        <taxon>rosids</taxon>
        <taxon>fabids</taxon>
        <taxon>Fabales</taxon>
        <taxon>Fabaceae</taxon>
        <taxon>Papilionoideae</taxon>
        <taxon>50 kb inversion clade</taxon>
        <taxon>dalbergioids sensu lato</taxon>
        <taxon>Dalbergieae</taxon>
        <taxon>Pterocarpus clade</taxon>
        <taxon>Arachis</taxon>
    </lineage>
</organism>